<evidence type="ECO:0008006" key="7">
    <source>
        <dbReference type="Google" id="ProtNLM"/>
    </source>
</evidence>
<dbReference type="PANTHER" id="PTHR22957">
    <property type="entry name" value="TBC1 DOMAIN FAMILY MEMBER GTPASE-ACTIVATING PROTEIN"/>
    <property type="match status" value="1"/>
</dbReference>
<dbReference type="SUPFAM" id="SSF56112">
    <property type="entry name" value="Protein kinase-like (PK-like)"/>
    <property type="match status" value="1"/>
</dbReference>
<dbReference type="Proteomes" id="UP000030742">
    <property type="component" value="Unassembled WGS sequence"/>
</dbReference>
<dbReference type="AlphaFoldDB" id="U4TXT5"/>
<dbReference type="Gene3D" id="1.10.472.80">
    <property type="entry name" value="Ypt/Rab-GAP domain of gyp1p, domain 3"/>
    <property type="match status" value="1"/>
</dbReference>
<dbReference type="Pfam" id="PF00581">
    <property type="entry name" value="Rhodanese"/>
    <property type="match status" value="1"/>
</dbReference>
<dbReference type="InterPro" id="IPR036873">
    <property type="entry name" value="Rhodanese-like_dom_sf"/>
</dbReference>
<dbReference type="Gene3D" id="1.10.8.270">
    <property type="entry name" value="putative rabgap domain of human tbc1 domain family member 14 like domains"/>
    <property type="match status" value="1"/>
</dbReference>
<dbReference type="SUPFAM" id="SSF47923">
    <property type="entry name" value="Ypt/Rab-GAP domain of gyp1p"/>
    <property type="match status" value="2"/>
</dbReference>
<dbReference type="GO" id="GO:0005096">
    <property type="term" value="F:GTPase activator activity"/>
    <property type="evidence" value="ECO:0007669"/>
    <property type="project" value="UniProtKB-KW"/>
</dbReference>
<dbReference type="SMART" id="SM00450">
    <property type="entry name" value="RHOD"/>
    <property type="match status" value="1"/>
</dbReference>
<protein>
    <recommendedName>
        <fullName evidence="7">TBC domain-containing protein kinase-like protein</fullName>
    </recommendedName>
</protein>
<dbReference type="EMBL" id="KB631815">
    <property type="protein sequence ID" value="ERL86404.1"/>
    <property type="molecule type" value="Genomic_DNA"/>
</dbReference>
<evidence type="ECO:0000313" key="6">
    <source>
        <dbReference type="Proteomes" id="UP000030742"/>
    </source>
</evidence>
<dbReference type="FunFam" id="1.10.8.270:FF:000044">
    <property type="entry name" value="TBC Kinase homolog"/>
    <property type="match status" value="1"/>
</dbReference>
<evidence type="ECO:0000256" key="1">
    <source>
        <dbReference type="ARBA" id="ARBA00022468"/>
    </source>
</evidence>
<proteinExistence type="predicted"/>
<sequence>MTVGTTLPLLKDPQMQFGATTFFAKQHKGDTCGSNGLPLTPNSIIIVGRAQTLKTINCPYLCQYLDFIRGKHERTIVVSQYCGTPLAELIEKRRFEPEEIVQIAYQILEGLKVLHGRKIVHRTLSNDNILLQSSGDVKLFNYGLFHMSKFGSLVSFPVFQVLYTAPEVFLNGINRLSSDPKCDIWSLGVCLAELALNKVLWSSLKLGQKIRKILSMLQVNGSILEKIAREHNSYEQYLEMPEDLKEIIEECLNVLPSHRPTCDLLLKKPCFQQFKAKEGEGFRKICPPFEIFTIHELYHWWQLAGGDVLLELKKQGLIRSSPPILSLPSLVLIEGVVLGQDRNPATLYDPRIAQMPLDALYQRFAHIPFPVFYPLIHSKSEIIADADPPPYDATALPLVIKEKDPEYQLHRVILLRRLLHVGFYNLKQLCTTRPVADYPFTKDFIVEQSAKDIPPLLRGEIWAALLNIQADYETTYTRIDKVTHTTTDRQIEVDIPRCHQYNELLSSADGHKKLKRILKAWVYQNSQYVYWQGLDSLTAPFLYLNFNDEGKAFACLSAFVPKFLHNFFLKDNSVVIEEYLCKFSQLIAFHDPDLANHLHEINFYPQLFAIPWFLTLFSHVFPLYKILHLWDRLLLCDSSFPIHIGLSVLTQLRDRLLTSGFNECILLFSDLPEVDIEKCVLLSTSTYQNTPRSVTSREHENGKFHKKDELDIVGLKLEELKKERCPRISANDVVNFVRNRPNDVLLIDIRNPTMYSRCSVMGSINIPFSSVSFSDNIIDNIGLHSAALKSKGHKVVVVIGDADTDLETFPTFLLQCNISKVCVLHGGFNRLLSVTPTVLTSNNAM</sequence>
<dbReference type="PROSITE" id="PS50206">
    <property type="entry name" value="RHODANESE_3"/>
    <property type="match status" value="1"/>
</dbReference>
<dbReference type="Gene3D" id="1.10.510.10">
    <property type="entry name" value="Transferase(Phosphotransferase) domain 1"/>
    <property type="match status" value="1"/>
</dbReference>
<gene>
    <name evidence="5" type="ORF">D910_03811</name>
</gene>
<dbReference type="GO" id="GO:0005524">
    <property type="term" value="F:ATP binding"/>
    <property type="evidence" value="ECO:0007669"/>
    <property type="project" value="InterPro"/>
</dbReference>
<dbReference type="OrthoDB" id="1668230at2759"/>
<dbReference type="PROSITE" id="PS50086">
    <property type="entry name" value="TBC_RABGAP"/>
    <property type="match status" value="1"/>
</dbReference>
<dbReference type="Pfam" id="PF00069">
    <property type="entry name" value="Pkinase"/>
    <property type="match status" value="1"/>
</dbReference>
<dbReference type="FunFam" id="1.10.510.10:FF:001232">
    <property type="entry name" value="Predicted protein"/>
    <property type="match status" value="1"/>
</dbReference>
<dbReference type="Gene3D" id="3.40.250.10">
    <property type="entry name" value="Rhodanese-like domain"/>
    <property type="match status" value="1"/>
</dbReference>
<dbReference type="FunFam" id="1.10.472.80:FF:000015">
    <property type="entry name" value="TBC domain-containing protein kinase-like protein"/>
    <property type="match status" value="1"/>
</dbReference>
<dbReference type="InterPro" id="IPR000719">
    <property type="entry name" value="Prot_kinase_dom"/>
</dbReference>
<dbReference type="PROSITE" id="PS50011">
    <property type="entry name" value="PROTEIN_KINASE_DOM"/>
    <property type="match status" value="1"/>
</dbReference>
<evidence type="ECO:0000313" key="5">
    <source>
        <dbReference type="EMBL" id="ERL86404.1"/>
    </source>
</evidence>
<dbReference type="Pfam" id="PF00566">
    <property type="entry name" value="RabGAP-TBC"/>
    <property type="match status" value="1"/>
</dbReference>
<evidence type="ECO:0000259" key="2">
    <source>
        <dbReference type="PROSITE" id="PS50011"/>
    </source>
</evidence>
<dbReference type="SMART" id="SM00220">
    <property type="entry name" value="S_TKc"/>
    <property type="match status" value="1"/>
</dbReference>
<dbReference type="STRING" id="77166.U4TXT5"/>
<dbReference type="SUPFAM" id="SSF52821">
    <property type="entry name" value="Rhodanese/Cell cycle control phosphatase"/>
    <property type="match status" value="1"/>
</dbReference>
<keyword evidence="1" id="KW-0343">GTPase activation</keyword>
<evidence type="ECO:0000259" key="3">
    <source>
        <dbReference type="PROSITE" id="PS50086"/>
    </source>
</evidence>
<evidence type="ECO:0000259" key="4">
    <source>
        <dbReference type="PROSITE" id="PS50206"/>
    </source>
</evidence>
<accession>U4TXT5</accession>
<dbReference type="SMART" id="SM00164">
    <property type="entry name" value="TBC"/>
    <property type="match status" value="1"/>
</dbReference>
<feature type="domain" description="Protein kinase" evidence="2">
    <location>
        <begin position="1"/>
        <end position="271"/>
    </location>
</feature>
<reference evidence="5 6" key="1">
    <citation type="journal article" date="2013" name="Genome Biol.">
        <title>Draft genome of the mountain pine beetle, Dendroctonus ponderosae Hopkins, a major forest pest.</title>
        <authorList>
            <person name="Keeling C.I."/>
            <person name="Yuen M.M."/>
            <person name="Liao N.Y."/>
            <person name="Docking T.R."/>
            <person name="Chan S.K."/>
            <person name="Taylor G.A."/>
            <person name="Palmquist D.L."/>
            <person name="Jackman S.D."/>
            <person name="Nguyen A."/>
            <person name="Li M."/>
            <person name="Henderson H."/>
            <person name="Janes J.K."/>
            <person name="Zhao Y."/>
            <person name="Pandoh P."/>
            <person name="Moore R."/>
            <person name="Sperling F.A."/>
            <person name="Huber D.P."/>
            <person name="Birol I."/>
            <person name="Jones S.J."/>
            <person name="Bohlmann J."/>
        </authorList>
    </citation>
    <scope>NUCLEOTIDE SEQUENCE</scope>
</reference>
<dbReference type="InterPro" id="IPR000195">
    <property type="entry name" value="Rab-GAP-TBC_dom"/>
</dbReference>
<dbReference type="InterPro" id="IPR035969">
    <property type="entry name" value="Rab-GAP_TBC_sf"/>
</dbReference>
<dbReference type="InterPro" id="IPR001763">
    <property type="entry name" value="Rhodanese-like_dom"/>
</dbReference>
<organism evidence="5 6">
    <name type="scientific">Dendroctonus ponderosae</name>
    <name type="common">Mountain pine beetle</name>
    <dbReference type="NCBI Taxonomy" id="77166"/>
    <lineage>
        <taxon>Eukaryota</taxon>
        <taxon>Metazoa</taxon>
        <taxon>Ecdysozoa</taxon>
        <taxon>Arthropoda</taxon>
        <taxon>Hexapoda</taxon>
        <taxon>Insecta</taxon>
        <taxon>Pterygota</taxon>
        <taxon>Neoptera</taxon>
        <taxon>Endopterygota</taxon>
        <taxon>Coleoptera</taxon>
        <taxon>Polyphaga</taxon>
        <taxon>Cucujiformia</taxon>
        <taxon>Curculionidae</taxon>
        <taxon>Scolytinae</taxon>
        <taxon>Dendroctonus</taxon>
    </lineage>
</organism>
<dbReference type="PANTHER" id="PTHR22957:SF168">
    <property type="entry name" value="TBC DOMAIN-CONTAINING PROTEIN KINASE-LIKE PROTEIN"/>
    <property type="match status" value="1"/>
</dbReference>
<dbReference type="GO" id="GO:0004672">
    <property type="term" value="F:protein kinase activity"/>
    <property type="evidence" value="ECO:0007669"/>
    <property type="project" value="InterPro"/>
</dbReference>
<dbReference type="InterPro" id="IPR011009">
    <property type="entry name" value="Kinase-like_dom_sf"/>
</dbReference>
<name>U4TXT5_DENPD</name>
<feature type="domain" description="Rab-GAP TBC" evidence="3">
    <location>
        <begin position="452"/>
        <end position="637"/>
    </location>
</feature>
<feature type="domain" description="Rhodanese" evidence="4">
    <location>
        <begin position="740"/>
        <end position="840"/>
    </location>
</feature>